<dbReference type="InterPro" id="IPR055166">
    <property type="entry name" value="Transc_reg_Sar_Rot_HTH"/>
</dbReference>
<evidence type="ECO:0000256" key="2">
    <source>
        <dbReference type="ARBA" id="ARBA00023015"/>
    </source>
</evidence>
<dbReference type="PANTHER" id="PTHR42756">
    <property type="entry name" value="TRANSCRIPTIONAL REGULATOR, MARR"/>
    <property type="match status" value="1"/>
</dbReference>
<evidence type="ECO:0000256" key="5">
    <source>
        <dbReference type="ARBA" id="ARBA00046337"/>
    </source>
</evidence>
<proteinExistence type="inferred from homology"/>
<evidence type="ECO:0000256" key="3">
    <source>
        <dbReference type="ARBA" id="ARBA00023125"/>
    </source>
</evidence>
<dbReference type="EMBL" id="BJYS01000019">
    <property type="protein sequence ID" value="GEO04980.1"/>
    <property type="molecule type" value="Genomic_DNA"/>
</dbReference>
<comment type="similarity">
    <text evidence="5">Belongs to the SarZ family.</text>
</comment>
<keyword evidence="2" id="KW-0805">Transcription regulation</keyword>
<evidence type="ECO:0000259" key="8">
    <source>
        <dbReference type="PROSITE" id="PS50995"/>
    </source>
</evidence>
<keyword evidence="3" id="KW-0238">DNA-binding</keyword>
<feature type="domain" description="HTH marR-type" evidence="8">
    <location>
        <begin position="58"/>
        <end position="191"/>
    </location>
</feature>
<comment type="subcellular location">
    <subcellularLocation>
        <location evidence="1">Cytoplasm</location>
    </subcellularLocation>
</comment>
<dbReference type="SUPFAM" id="SSF46785">
    <property type="entry name" value="Winged helix' DNA-binding domain"/>
    <property type="match status" value="1"/>
</dbReference>
<evidence type="ECO:0000313" key="10">
    <source>
        <dbReference type="Proteomes" id="UP000321532"/>
    </source>
</evidence>
<dbReference type="InterPro" id="IPR000835">
    <property type="entry name" value="HTH_MarR-typ"/>
</dbReference>
<keyword evidence="4" id="KW-0804">Transcription</keyword>
<dbReference type="Gene3D" id="1.10.10.10">
    <property type="entry name" value="Winged helix-like DNA-binding domain superfamily/Winged helix DNA-binding domain"/>
    <property type="match status" value="1"/>
</dbReference>
<dbReference type="InterPro" id="IPR036390">
    <property type="entry name" value="WH_DNA-bd_sf"/>
</dbReference>
<evidence type="ECO:0000256" key="1">
    <source>
        <dbReference type="ARBA" id="ARBA00004496"/>
    </source>
</evidence>
<name>A0A512AZ55_9BACT</name>
<reference evidence="9 10" key="1">
    <citation type="submission" date="2019-07" db="EMBL/GenBank/DDBJ databases">
        <title>Whole genome shotgun sequence of Adhaeribacter aerolatus NBRC 106133.</title>
        <authorList>
            <person name="Hosoyama A."/>
            <person name="Uohara A."/>
            <person name="Ohji S."/>
            <person name="Ichikawa N."/>
        </authorList>
    </citation>
    <scope>NUCLEOTIDE SEQUENCE [LARGE SCALE GENOMIC DNA]</scope>
    <source>
        <strain evidence="9 10">NBRC 106133</strain>
    </source>
</reference>
<dbReference type="PANTHER" id="PTHR42756:SF1">
    <property type="entry name" value="TRANSCRIPTIONAL REPRESSOR OF EMRAB OPERON"/>
    <property type="match status" value="1"/>
</dbReference>
<dbReference type="AlphaFoldDB" id="A0A512AZ55"/>
<dbReference type="Proteomes" id="UP000321532">
    <property type="component" value="Unassembled WGS sequence"/>
</dbReference>
<evidence type="ECO:0000256" key="4">
    <source>
        <dbReference type="ARBA" id="ARBA00023163"/>
    </source>
</evidence>
<dbReference type="RefSeq" id="WP_146898241.1">
    <property type="nucleotide sequence ID" value="NZ_BJYS01000019.1"/>
</dbReference>
<evidence type="ECO:0000313" key="9">
    <source>
        <dbReference type="EMBL" id="GEO04980.1"/>
    </source>
</evidence>
<evidence type="ECO:0000256" key="7">
    <source>
        <dbReference type="ARBA" id="ARBA00047207"/>
    </source>
</evidence>
<protein>
    <recommendedName>
        <fullName evidence="6">HTH-type transcriptional regulator SarZ</fullName>
    </recommendedName>
    <alternativeName>
        <fullName evidence="7">Staphylococcal accessory regulator Z</fullName>
    </alternativeName>
</protein>
<keyword evidence="10" id="KW-1185">Reference proteome</keyword>
<dbReference type="InterPro" id="IPR036388">
    <property type="entry name" value="WH-like_DNA-bd_sf"/>
</dbReference>
<dbReference type="Pfam" id="PF22381">
    <property type="entry name" value="Staph_reg_Sar_Rot"/>
    <property type="match status" value="1"/>
</dbReference>
<dbReference type="SMART" id="SM00347">
    <property type="entry name" value="HTH_MARR"/>
    <property type="match status" value="1"/>
</dbReference>
<organism evidence="9 10">
    <name type="scientific">Adhaeribacter aerolatus</name>
    <dbReference type="NCBI Taxonomy" id="670289"/>
    <lineage>
        <taxon>Bacteria</taxon>
        <taxon>Pseudomonadati</taxon>
        <taxon>Bacteroidota</taxon>
        <taxon>Cytophagia</taxon>
        <taxon>Cytophagales</taxon>
        <taxon>Hymenobacteraceae</taxon>
        <taxon>Adhaeribacter</taxon>
    </lineage>
</organism>
<dbReference type="GO" id="GO:0005737">
    <property type="term" value="C:cytoplasm"/>
    <property type="evidence" value="ECO:0007669"/>
    <property type="project" value="UniProtKB-SubCell"/>
</dbReference>
<dbReference type="PROSITE" id="PS50995">
    <property type="entry name" value="HTH_MARR_2"/>
    <property type="match status" value="1"/>
</dbReference>
<accession>A0A512AZ55</accession>
<dbReference type="OrthoDB" id="961069at2"/>
<sequence length="212" mass="24746">MPESKYKLLQELLPWLDKYEQEQGALGASLPDFQRWLGERLMLEKQAVPATKPEEALEGEIARYLTILNRYARFYIKKALQPTDFVSMDDFGYLMHLLDGGSLTKSALIQKNIHDIPSGTEIIKRLIRQGWVNETRDEKDKRKVYLTVNETGKAALMASLSQLRQVSRLFSRNLDTLEKQQLLRIFKKLELFHHDQFLRHKDKSLDEIINSV</sequence>
<evidence type="ECO:0000256" key="6">
    <source>
        <dbReference type="ARBA" id="ARBA00047188"/>
    </source>
</evidence>
<comment type="caution">
    <text evidence="9">The sequence shown here is derived from an EMBL/GenBank/DDBJ whole genome shotgun (WGS) entry which is preliminary data.</text>
</comment>
<dbReference type="GO" id="GO:0003677">
    <property type="term" value="F:DNA binding"/>
    <property type="evidence" value="ECO:0007669"/>
    <property type="project" value="UniProtKB-KW"/>
</dbReference>
<dbReference type="GO" id="GO:0003700">
    <property type="term" value="F:DNA-binding transcription factor activity"/>
    <property type="evidence" value="ECO:0007669"/>
    <property type="project" value="InterPro"/>
</dbReference>
<gene>
    <name evidence="9" type="ORF">AAE02nite_26440</name>
</gene>